<dbReference type="SUPFAM" id="SSF46689">
    <property type="entry name" value="Homeodomain-like"/>
    <property type="match status" value="1"/>
</dbReference>
<name>A0A7H0HIX1_9BURK</name>
<keyword evidence="1" id="KW-0678">Repressor</keyword>
<evidence type="ECO:0000256" key="3">
    <source>
        <dbReference type="ARBA" id="ARBA00023125"/>
    </source>
</evidence>
<evidence type="ECO:0000256" key="4">
    <source>
        <dbReference type="ARBA" id="ARBA00023163"/>
    </source>
</evidence>
<dbReference type="Gene3D" id="1.10.357.10">
    <property type="entry name" value="Tetracycline Repressor, domain 2"/>
    <property type="match status" value="1"/>
</dbReference>
<evidence type="ECO:0000259" key="6">
    <source>
        <dbReference type="PROSITE" id="PS50977"/>
    </source>
</evidence>
<accession>A0A7H0HIX1</accession>
<dbReference type="InterPro" id="IPR050109">
    <property type="entry name" value="HTH-type_TetR-like_transc_reg"/>
</dbReference>
<dbReference type="PANTHER" id="PTHR30055">
    <property type="entry name" value="HTH-TYPE TRANSCRIPTIONAL REGULATOR RUTR"/>
    <property type="match status" value="1"/>
</dbReference>
<dbReference type="AlphaFoldDB" id="A0A7H0HIX1"/>
<dbReference type="SUPFAM" id="SSF48498">
    <property type="entry name" value="Tetracyclin repressor-like, C-terminal domain"/>
    <property type="match status" value="1"/>
</dbReference>
<dbReference type="PANTHER" id="PTHR30055:SF175">
    <property type="entry name" value="HTH-TYPE TRANSCRIPTIONAL REPRESSOR KSTR2"/>
    <property type="match status" value="1"/>
</dbReference>
<sequence length="247" mass="27508">MLKPCLQAVKPETDPYATYQGFPAHETSFPIQGSVTCSGPPPARWNNALAGSPDPRELRKRALILAAGRVFSDKGFHNTTLDDIAAALLVTKPALYRYVQNKHEILYECHRMAVDMAEEALAEARRQHTAPLEALRTFVSLYIRKMTSELGTCVMLTEYYSMTPEHNALIQRRRRVIDADLRALVAQAVERGDIADCDPKLAVFFFMGAINNINRWFSDKGPADGERIAQAFADLTLRCLGPSPNGQ</sequence>
<dbReference type="InterPro" id="IPR036271">
    <property type="entry name" value="Tet_transcr_reg_TetR-rel_C_sf"/>
</dbReference>
<dbReference type="PROSITE" id="PS01081">
    <property type="entry name" value="HTH_TETR_1"/>
    <property type="match status" value="1"/>
</dbReference>
<dbReference type="RefSeq" id="WP_187737468.1">
    <property type="nucleotide sequence ID" value="NZ_CP060790.1"/>
</dbReference>
<dbReference type="EMBL" id="CP060790">
    <property type="protein sequence ID" value="QNP60487.1"/>
    <property type="molecule type" value="Genomic_DNA"/>
</dbReference>
<evidence type="ECO:0000313" key="8">
    <source>
        <dbReference type="Proteomes" id="UP000516057"/>
    </source>
</evidence>
<dbReference type="InterPro" id="IPR023772">
    <property type="entry name" value="DNA-bd_HTH_TetR-type_CS"/>
</dbReference>
<gene>
    <name evidence="7" type="ORF">H9L24_06530</name>
</gene>
<evidence type="ECO:0000256" key="1">
    <source>
        <dbReference type="ARBA" id="ARBA00022491"/>
    </source>
</evidence>
<proteinExistence type="predicted"/>
<dbReference type="InterPro" id="IPR009057">
    <property type="entry name" value="Homeodomain-like_sf"/>
</dbReference>
<dbReference type="Pfam" id="PF17932">
    <property type="entry name" value="TetR_C_24"/>
    <property type="match status" value="1"/>
</dbReference>
<dbReference type="Gene3D" id="1.10.10.60">
    <property type="entry name" value="Homeodomain-like"/>
    <property type="match status" value="1"/>
</dbReference>
<dbReference type="Proteomes" id="UP000516057">
    <property type="component" value="Chromosome"/>
</dbReference>
<dbReference type="PRINTS" id="PR00455">
    <property type="entry name" value="HTHTETR"/>
</dbReference>
<protein>
    <submittedName>
        <fullName evidence="7">TetR/AcrR family transcriptional regulator</fullName>
    </submittedName>
</protein>
<dbReference type="KEGG" id="amon:H9L24_06530"/>
<keyword evidence="2" id="KW-0805">Transcription regulation</keyword>
<dbReference type="PROSITE" id="PS50977">
    <property type="entry name" value="HTH_TETR_2"/>
    <property type="match status" value="1"/>
</dbReference>
<reference evidence="7 8" key="1">
    <citation type="submission" date="2020-08" db="EMBL/GenBank/DDBJ databases">
        <title>Genome sequence of Acidovorax monticola KACC 19171T.</title>
        <authorList>
            <person name="Hyun D.-W."/>
            <person name="Bae J.-W."/>
        </authorList>
    </citation>
    <scope>NUCLEOTIDE SEQUENCE [LARGE SCALE GENOMIC DNA]</scope>
    <source>
        <strain evidence="7 8">KACC 19171</strain>
    </source>
</reference>
<dbReference type="GO" id="GO:0000976">
    <property type="term" value="F:transcription cis-regulatory region binding"/>
    <property type="evidence" value="ECO:0007669"/>
    <property type="project" value="TreeGrafter"/>
</dbReference>
<keyword evidence="4" id="KW-0804">Transcription</keyword>
<evidence type="ECO:0000256" key="5">
    <source>
        <dbReference type="PROSITE-ProRule" id="PRU00335"/>
    </source>
</evidence>
<dbReference type="Pfam" id="PF00440">
    <property type="entry name" value="TetR_N"/>
    <property type="match status" value="1"/>
</dbReference>
<dbReference type="InterPro" id="IPR001647">
    <property type="entry name" value="HTH_TetR"/>
</dbReference>
<dbReference type="GO" id="GO:0003700">
    <property type="term" value="F:DNA-binding transcription factor activity"/>
    <property type="evidence" value="ECO:0007669"/>
    <property type="project" value="TreeGrafter"/>
</dbReference>
<evidence type="ECO:0000313" key="7">
    <source>
        <dbReference type="EMBL" id="QNP60487.1"/>
    </source>
</evidence>
<keyword evidence="3 5" id="KW-0238">DNA-binding</keyword>
<evidence type="ECO:0000256" key="2">
    <source>
        <dbReference type="ARBA" id="ARBA00023015"/>
    </source>
</evidence>
<feature type="DNA-binding region" description="H-T-H motif" evidence="5">
    <location>
        <begin position="80"/>
        <end position="99"/>
    </location>
</feature>
<keyword evidence="8" id="KW-1185">Reference proteome</keyword>
<organism evidence="7 8">
    <name type="scientific">Paenacidovorax monticola</name>
    <dbReference type="NCBI Taxonomy" id="1926868"/>
    <lineage>
        <taxon>Bacteria</taxon>
        <taxon>Pseudomonadati</taxon>
        <taxon>Pseudomonadota</taxon>
        <taxon>Betaproteobacteria</taxon>
        <taxon>Burkholderiales</taxon>
        <taxon>Comamonadaceae</taxon>
        <taxon>Paenacidovorax</taxon>
    </lineage>
</organism>
<feature type="domain" description="HTH tetR-type" evidence="6">
    <location>
        <begin position="57"/>
        <end position="117"/>
    </location>
</feature>
<dbReference type="InterPro" id="IPR041490">
    <property type="entry name" value="KstR2_TetR_C"/>
</dbReference>